<protein>
    <submittedName>
        <fullName evidence="2">Uncharacterized protein</fullName>
    </submittedName>
</protein>
<evidence type="ECO:0000256" key="1">
    <source>
        <dbReference type="SAM" id="MobiDB-lite"/>
    </source>
</evidence>
<feature type="compositionally biased region" description="Basic and acidic residues" evidence="1">
    <location>
        <begin position="389"/>
        <end position="403"/>
    </location>
</feature>
<sequence>MARQKQMASRNEKGKKRKGFIEIATLTLQRGGLRDIKEILLASDDVWQLFLKVADMWITCKLIQANGEADELVLPKPGDEDFRPGDEDFRDVMLKIEKNRKKMKANWFKPFQSMDAKDVKAILEMIHGKKLILCKGPKLEDPRDNLHVHCTWMKIEERLFDEVIRFFDVKFSQGFTRKELRRKYKVTRKFLKKTLSLLSEHDVAGLGRNVKWIACAVPTVLENKLIALYREATTKCFGERMVPYAIIETCGDLSSSKRRRWILEHAPTWNMVNHKALPMRGRVYPYYKRVEDIEELVDNWCRYRETIIDIIFSDMVVLRAELKESTEEADENAMNYEEVDETTTNFEVDENATNFEEAEENATNDDEAEKNATNNEEAKENATNDEEAKENAMNDEEAKKNATNDEEAKENATNDEEAEENATNDEKVEENATNNEEGEENAANDE</sequence>
<feature type="compositionally biased region" description="Acidic residues" evidence="1">
    <location>
        <begin position="404"/>
        <end position="423"/>
    </location>
</feature>
<feature type="compositionally biased region" description="Acidic residues" evidence="1">
    <location>
        <begin position="356"/>
        <end position="368"/>
    </location>
</feature>
<name>A0ABD3GT04_9MARC</name>
<evidence type="ECO:0000313" key="2">
    <source>
        <dbReference type="EMBL" id="KAL3682288.1"/>
    </source>
</evidence>
<feature type="region of interest" description="Disordered" evidence="1">
    <location>
        <begin position="326"/>
        <end position="446"/>
    </location>
</feature>
<gene>
    <name evidence="2" type="ORF">R1sor_000310</name>
</gene>
<evidence type="ECO:0000313" key="3">
    <source>
        <dbReference type="Proteomes" id="UP001633002"/>
    </source>
</evidence>
<dbReference type="EMBL" id="JBJQOH010000006">
    <property type="protein sequence ID" value="KAL3682288.1"/>
    <property type="molecule type" value="Genomic_DNA"/>
</dbReference>
<comment type="caution">
    <text evidence="2">The sequence shown here is derived from an EMBL/GenBank/DDBJ whole genome shotgun (WGS) entry which is preliminary data.</text>
</comment>
<dbReference type="AlphaFoldDB" id="A0ABD3GT04"/>
<accession>A0ABD3GT04</accession>
<feature type="compositionally biased region" description="Acidic residues" evidence="1">
    <location>
        <begin position="327"/>
        <end position="341"/>
    </location>
</feature>
<feature type="compositionally biased region" description="Acidic residues" evidence="1">
    <location>
        <begin position="436"/>
        <end position="446"/>
    </location>
</feature>
<keyword evidence="3" id="KW-1185">Reference proteome</keyword>
<organism evidence="2 3">
    <name type="scientific">Riccia sorocarpa</name>
    <dbReference type="NCBI Taxonomy" id="122646"/>
    <lineage>
        <taxon>Eukaryota</taxon>
        <taxon>Viridiplantae</taxon>
        <taxon>Streptophyta</taxon>
        <taxon>Embryophyta</taxon>
        <taxon>Marchantiophyta</taxon>
        <taxon>Marchantiopsida</taxon>
        <taxon>Marchantiidae</taxon>
        <taxon>Marchantiales</taxon>
        <taxon>Ricciaceae</taxon>
        <taxon>Riccia</taxon>
    </lineage>
</organism>
<proteinExistence type="predicted"/>
<dbReference type="Proteomes" id="UP001633002">
    <property type="component" value="Unassembled WGS sequence"/>
</dbReference>
<reference evidence="2 3" key="1">
    <citation type="submission" date="2024-09" db="EMBL/GenBank/DDBJ databases">
        <title>Chromosome-scale assembly of Riccia sorocarpa.</title>
        <authorList>
            <person name="Paukszto L."/>
        </authorList>
    </citation>
    <scope>NUCLEOTIDE SEQUENCE [LARGE SCALE GENOMIC DNA]</scope>
    <source>
        <strain evidence="2">LP-2024</strain>
        <tissue evidence="2">Aerial parts of the thallus</tissue>
    </source>
</reference>